<dbReference type="AlphaFoldDB" id="A0A5M9N0A1"/>
<comment type="caution">
    <text evidence="2">The sequence shown here is derived from an EMBL/GenBank/DDBJ whole genome shotgun (WGS) entry which is preliminary data.</text>
</comment>
<keyword evidence="1" id="KW-0732">Signal</keyword>
<evidence type="ECO:0000256" key="1">
    <source>
        <dbReference type="SAM" id="SignalP"/>
    </source>
</evidence>
<gene>
    <name evidence="2" type="ORF">ATNIH1004_003053</name>
</gene>
<reference evidence="2 3" key="1">
    <citation type="submission" date="2019-08" db="EMBL/GenBank/DDBJ databases">
        <title>The genome sequence of a newly discovered highly antifungal drug resistant Aspergillus species, Aspergillus tanneri NIH 1004.</title>
        <authorList>
            <person name="Mounaud S."/>
            <person name="Singh I."/>
            <person name="Joardar V."/>
            <person name="Pakala S."/>
            <person name="Pakala S."/>
            <person name="Venepally P."/>
            <person name="Chung J.K."/>
            <person name="Losada L."/>
            <person name="Nierman W.C."/>
        </authorList>
    </citation>
    <scope>NUCLEOTIDE SEQUENCE [LARGE SCALE GENOMIC DNA]</scope>
    <source>
        <strain evidence="2 3">NIH1004</strain>
    </source>
</reference>
<sequence length="145" mass="16311">MKLVLIFVVGTVFQPQRGKANPDHDLRLVQSWIYVAQWRLTGPSENDALSLDSLQEPSLKGLWRWVFMGPGPFPIPRSGTDHTTRRISSTISPLLGTTTNPHNLPLPDKSLDELTRSSRSPILRTMHHMLAQLRQIIDLGTPSLK</sequence>
<evidence type="ECO:0000313" key="2">
    <source>
        <dbReference type="EMBL" id="KAA8650369.1"/>
    </source>
</evidence>
<feature type="chain" id="PRO_5024396957" evidence="1">
    <location>
        <begin position="21"/>
        <end position="145"/>
    </location>
</feature>
<dbReference type="EMBL" id="QUQM01000001">
    <property type="protein sequence ID" value="KAA8650369.1"/>
    <property type="molecule type" value="Genomic_DNA"/>
</dbReference>
<accession>A0A5M9N0A1</accession>
<dbReference type="RefSeq" id="XP_033429730.1">
    <property type="nucleotide sequence ID" value="XM_033567735.1"/>
</dbReference>
<dbReference type="GeneID" id="54325755"/>
<dbReference type="Proteomes" id="UP000324241">
    <property type="component" value="Unassembled WGS sequence"/>
</dbReference>
<organism evidence="2 3">
    <name type="scientific">Aspergillus tanneri</name>
    <dbReference type="NCBI Taxonomy" id="1220188"/>
    <lineage>
        <taxon>Eukaryota</taxon>
        <taxon>Fungi</taxon>
        <taxon>Dikarya</taxon>
        <taxon>Ascomycota</taxon>
        <taxon>Pezizomycotina</taxon>
        <taxon>Eurotiomycetes</taxon>
        <taxon>Eurotiomycetidae</taxon>
        <taxon>Eurotiales</taxon>
        <taxon>Aspergillaceae</taxon>
        <taxon>Aspergillus</taxon>
        <taxon>Aspergillus subgen. Circumdati</taxon>
    </lineage>
</organism>
<evidence type="ECO:0000313" key="3">
    <source>
        <dbReference type="Proteomes" id="UP000324241"/>
    </source>
</evidence>
<feature type="signal peptide" evidence="1">
    <location>
        <begin position="1"/>
        <end position="20"/>
    </location>
</feature>
<proteinExistence type="predicted"/>
<name>A0A5M9N0A1_9EURO</name>
<protein>
    <submittedName>
        <fullName evidence="2">Uncharacterized protein</fullName>
    </submittedName>
</protein>